<reference evidence="2" key="1">
    <citation type="submission" date="2016-11" db="UniProtKB">
        <authorList>
            <consortium name="WormBaseParasite"/>
        </authorList>
    </citation>
    <scope>IDENTIFICATION</scope>
</reference>
<dbReference type="WBParaSite" id="Csp11.Scaffold629.g7692.t1">
    <property type="protein sequence ID" value="Csp11.Scaffold629.g7692.t1"/>
    <property type="gene ID" value="Csp11.Scaffold629.g7692"/>
</dbReference>
<dbReference type="STRING" id="1561998.A0A1I7UBM2"/>
<accession>A0A1I7UBM2</accession>
<sequence>MNKSVVLAEMAPGWTLMGIADIWEYEYFEKFATGYLPYNNYTKLGFWMDGIRKSSCKFPVTPSVACNGTNEFTYSDKTAPNPQFEWLPGQPDGIQNEPPDSNCLYLRVSSDGENGVDDMP</sequence>
<dbReference type="eggNOG" id="KOG4297">
    <property type="taxonomic scope" value="Eukaryota"/>
</dbReference>
<dbReference type="InterPro" id="IPR016187">
    <property type="entry name" value="CTDL_fold"/>
</dbReference>
<organism evidence="1 2">
    <name type="scientific">Caenorhabditis tropicalis</name>
    <dbReference type="NCBI Taxonomy" id="1561998"/>
    <lineage>
        <taxon>Eukaryota</taxon>
        <taxon>Metazoa</taxon>
        <taxon>Ecdysozoa</taxon>
        <taxon>Nematoda</taxon>
        <taxon>Chromadorea</taxon>
        <taxon>Rhabditida</taxon>
        <taxon>Rhabditina</taxon>
        <taxon>Rhabditomorpha</taxon>
        <taxon>Rhabditoidea</taxon>
        <taxon>Rhabditidae</taxon>
        <taxon>Peloderinae</taxon>
        <taxon>Caenorhabditis</taxon>
    </lineage>
</organism>
<evidence type="ECO:0000313" key="2">
    <source>
        <dbReference type="WBParaSite" id="Csp11.Scaffold629.g7692.t1"/>
    </source>
</evidence>
<dbReference type="AlphaFoldDB" id="A0A1I7UBM2"/>
<dbReference type="CDD" id="cd00037">
    <property type="entry name" value="CLECT"/>
    <property type="match status" value="1"/>
</dbReference>
<name>A0A1I7UBM2_9PELO</name>
<dbReference type="SUPFAM" id="SSF56436">
    <property type="entry name" value="C-type lectin-like"/>
    <property type="match status" value="1"/>
</dbReference>
<protein>
    <submittedName>
        <fullName evidence="2">C-type lectin domain-containing protein</fullName>
    </submittedName>
</protein>
<evidence type="ECO:0000313" key="1">
    <source>
        <dbReference type="Proteomes" id="UP000095282"/>
    </source>
</evidence>
<proteinExistence type="predicted"/>
<dbReference type="Proteomes" id="UP000095282">
    <property type="component" value="Unplaced"/>
</dbReference>
<keyword evidence="1" id="KW-1185">Reference proteome</keyword>
<dbReference type="PANTHER" id="PTHR47629">
    <property type="entry name" value="C-TYPE LECTIN-RELATED"/>
    <property type="match status" value="1"/>
</dbReference>